<evidence type="ECO:0000313" key="6">
    <source>
        <dbReference type="Proteomes" id="UP000663879"/>
    </source>
</evidence>
<gene>
    <name evidence="5" type="ORF">OXX778_LOCUS17599</name>
</gene>
<protein>
    <recommendedName>
        <fullName evidence="4">Ubiquitin-like protease family profile domain-containing protein</fullName>
    </recommendedName>
</protein>
<dbReference type="EMBL" id="CAJNOC010004548">
    <property type="protein sequence ID" value="CAF1025548.1"/>
    <property type="molecule type" value="Genomic_DNA"/>
</dbReference>
<evidence type="ECO:0000313" key="5">
    <source>
        <dbReference type="EMBL" id="CAF1025548.1"/>
    </source>
</evidence>
<sequence>MPKLETKSSADKQWFDLKWGRSIDQECFVYDSLNDPSNVQVASDIFRLMFSEKNWENVNLVTVEQQVGVNDCGLFCIGYAQMLSITFNYRFDQKEMRQNYNLMLLK</sequence>
<evidence type="ECO:0000256" key="2">
    <source>
        <dbReference type="ARBA" id="ARBA00022670"/>
    </source>
</evidence>
<evidence type="ECO:0000256" key="3">
    <source>
        <dbReference type="ARBA" id="ARBA00022801"/>
    </source>
</evidence>
<dbReference type="Gene3D" id="3.40.395.10">
    <property type="entry name" value="Adenoviral Proteinase, Chain A"/>
    <property type="match status" value="1"/>
</dbReference>
<comment type="caution">
    <text evidence="5">The sequence shown here is derived from an EMBL/GenBank/DDBJ whole genome shotgun (WGS) entry which is preliminary data.</text>
</comment>
<accession>A0A814ISB0</accession>
<dbReference type="Proteomes" id="UP000663879">
    <property type="component" value="Unassembled WGS sequence"/>
</dbReference>
<dbReference type="Pfam" id="PF02902">
    <property type="entry name" value="Peptidase_C48"/>
    <property type="match status" value="1"/>
</dbReference>
<evidence type="ECO:0000256" key="1">
    <source>
        <dbReference type="ARBA" id="ARBA00005234"/>
    </source>
</evidence>
<feature type="domain" description="Ubiquitin-like protease family profile" evidence="4">
    <location>
        <begin position="25"/>
        <end position="99"/>
    </location>
</feature>
<comment type="similarity">
    <text evidence="1">Belongs to the peptidase C48 family.</text>
</comment>
<keyword evidence="3" id="KW-0378">Hydrolase</keyword>
<dbReference type="InterPro" id="IPR038765">
    <property type="entry name" value="Papain-like_cys_pep_sf"/>
</dbReference>
<keyword evidence="6" id="KW-1185">Reference proteome</keyword>
<dbReference type="GO" id="GO:0008234">
    <property type="term" value="F:cysteine-type peptidase activity"/>
    <property type="evidence" value="ECO:0007669"/>
    <property type="project" value="InterPro"/>
</dbReference>
<dbReference type="InterPro" id="IPR003653">
    <property type="entry name" value="Peptidase_C48_C"/>
</dbReference>
<evidence type="ECO:0000259" key="4">
    <source>
        <dbReference type="Pfam" id="PF02902"/>
    </source>
</evidence>
<name>A0A814ISB0_9BILA</name>
<reference evidence="5" key="1">
    <citation type="submission" date="2021-02" db="EMBL/GenBank/DDBJ databases">
        <authorList>
            <person name="Nowell W R."/>
        </authorList>
    </citation>
    <scope>NUCLEOTIDE SEQUENCE</scope>
    <source>
        <strain evidence="5">Ploen Becks lab</strain>
    </source>
</reference>
<dbReference type="GO" id="GO:0006508">
    <property type="term" value="P:proteolysis"/>
    <property type="evidence" value="ECO:0007669"/>
    <property type="project" value="UniProtKB-KW"/>
</dbReference>
<organism evidence="5 6">
    <name type="scientific">Brachionus calyciflorus</name>
    <dbReference type="NCBI Taxonomy" id="104777"/>
    <lineage>
        <taxon>Eukaryota</taxon>
        <taxon>Metazoa</taxon>
        <taxon>Spiralia</taxon>
        <taxon>Gnathifera</taxon>
        <taxon>Rotifera</taxon>
        <taxon>Eurotatoria</taxon>
        <taxon>Monogononta</taxon>
        <taxon>Pseudotrocha</taxon>
        <taxon>Ploima</taxon>
        <taxon>Brachionidae</taxon>
        <taxon>Brachionus</taxon>
    </lineage>
</organism>
<keyword evidence="2" id="KW-0645">Protease</keyword>
<proteinExistence type="inferred from homology"/>
<dbReference type="AlphaFoldDB" id="A0A814ISB0"/>
<dbReference type="SUPFAM" id="SSF54001">
    <property type="entry name" value="Cysteine proteinases"/>
    <property type="match status" value="1"/>
</dbReference>